<dbReference type="GeneID" id="38112899"/>
<dbReference type="Proteomes" id="UP000256690">
    <property type="component" value="Unassembled WGS sequence"/>
</dbReference>
<sequence length="310" mass="34578">MTSNFKCIKERTVNLASDADTEVPSETMAPAETRNSIPDCVVGGKIREASFHAPGQIPVQGRVSKSWNELDSSFSYYGNCNKLQSLWSFLHLVVTNPETAQCVRQLTLVNRDRYKSFRPEEATDLDAMIQDCKGILSAQRLLNGVGVIKKFGWAYDSTERIYCQWLYRRYQNEIPLDDVMAKAGFDRGLRARAKQVLSDGNLAAGYMSPLVALIIAYCPNVHELTLELLPSARDPWFDLIMASATGKSFNCRGDRPLQKLKSLSIVGSNDDEPSRAASDDRPFHLLPLLEEFTVVSPKTDLAHGSPNREA</sequence>
<evidence type="ECO:0000313" key="1">
    <source>
        <dbReference type="EMBL" id="RDW90754.1"/>
    </source>
</evidence>
<dbReference type="AlphaFoldDB" id="A0A3D8SWV1"/>
<proteinExistence type="predicted"/>
<reference evidence="1 2" key="1">
    <citation type="journal article" date="2018" name="IMA Fungus">
        <title>IMA Genome-F 9: Draft genome sequence of Annulohypoxylon stygium, Aspergillus mulundensis, Berkeleyomyces basicola (syn. Thielaviopsis basicola), Ceratocystis smalleyi, two Cercospora beticola strains, Coleophoma cylindrospora, Fusarium fracticaudum, Phialophora cf. hyalina, and Morchella septimelata.</title>
        <authorList>
            <person name="Wingfield B.D."/>
            <person name="Bills G.F."/>
            <person name="Dong Y."/>
            <person name="Huang W."/>
            <person name="Nel W.J."/>
            <person name="Swalarsk-Parry B.S."/>
            <person name="Vaghefi N."/>
            <person name="Wilken P.M."/>
            <person name="An Z."/>
            <person name="de Beer Z.W."/>
            <person name="De Vos L."/>
            <person name="Chen L."/>
            <person name="Duong T.A."/>
            <person name="Gao Y."/>
            <person name="Hammerbacher A."/>
            <person name="Kikkert J.R."/>
            <person name="Li Y."/>
            <person name="Li H."/>
            <person name="Li K."/>
            <person name="Li Q."/>
            <person name="Liu X."/>
            <person name="Ma X."/>
            <person name="Naidoo K."/>
            <person name="Pethybridge S.J."/>
            <person name="Sun J."/>
            <person name="Steenkamp E.T."/>
            <person name="van der Nest M.A."/>
            <person name="van Wyk S."/>
            <person name="Wingfield M.J."/>
            <person name="Xiong C."/>
            <person name="Yue Q."/>
            <person name="Zhang X."/>
        </authorList>
    </citation>
    <scope>NUCLEOTIDE SEQUENCE [LARGE SCALE GENOMIC DNA]</scope>
    <source>
        <strain evidence="1 2">DSM 5745</strain>
    </source>
</reference>
<protein>
    <submittedName>
        <fullName evidence="1">Uncharacterized protein</fullName>
    </submittedName>
</protein>
<keyword evidence="2" id="KW-1185">Reference proteome</keyword>
<gene>
    <name evidence="1" type="ORF">DSM5745_02529</name>
</gene>
<dbReference type="EMBL" id="PVWQ01000002">
    <property type="protein sequence ID" value="RDW90754.1"/>
    <property type="molecule type" value="Genomic_DNA"/>
</dbReference>
<dbReference type="OrthoDB" id="4480954at2759"/>
<name>A0A3D8SWV1_9EURO</name>
<organism evidence="1 2">
    <name type="scientific">Aspergillus mulundensis</name>
    <dbReference type="NCBI Taxonomy" id="1810919"/>
    <lineage>
        <taxon>Eukaryota</taxon>
        <taxon>Fungi</taxon>
        <taxon>Dikarya</taxon>
        <taxon>Ascomycota</taxon>
        <taxon>Pezizomycotina</taxon>
        <taxon>Eurotiomycetes</taxon>
        <taxon>Eurotiomycetidae</taxon>
        <taxon>Eurotiales</taxon>
        <taxon>Aspergillaceae</taxon>
        <taxon>Aspergillus</taxon>
        <taxon>Aspergillus subgen. Nidulantes</taxon>
    </lineage>
</organism>
<comment type="caution">
    <text evidence="1">The sequence shown here is derived from an EMBL/GenBank/DDBJ whole genome shotgun (WGS) entry which is preliminary data.</text>
</comment>
<evidence type="ECO:0000313" key="2">
    <source>
        <dbReference type="Proteomes" id="UP000256690"/>
    </source>
</evidence>
<accession>A0A3D8SWV1</accession>
<dbReference type="RefSeq" id="XP_026607708.1">
    <property type="nucleotide sequence ID" value="XM_026744545.1"/>
</dbReference>